<dbReference type="PANTHER" id="PTHR19370">
    <property type="entry name" value="NADH-CYTOCHROME B5 REDUCTASE"/>
    <property type="match status" value="1"/>
</dbReference>
<dbReference type="EMBL" id="JARO02020371">
    <property type="protein sequence ID" value="KPP56544.1"/>
    <property type="molecule type" value="Genomic_DNA"/>
</dbReference>
<protein>
    <recommendedName>
        <fullName evidence="6">Oxidoreductase FAD/NAD(P)-binding domain-containing protein</fullName>
    </recommendedName>
</protein>
<evidence type="ECO:0000256" key="5">
    <source>
        <dbReference type="PIRSR" id="PIRSR601834-1"/>
    </source>
</evidence>
<dbReference type="SUPFAM" id="SSF52343">
    <property type="entry name" value="Ferredoxin reductase-like, C-terminal NADP-linked domain"/>
    <property type="match status" value="1"/>
</dbReference>
<proteinExistence type="predicted"/>
<evidence type="ECO:0000256" key="2">
    <source>
        <dbReference type="ARBA" id="ARBA00022630"/>
    </source>
</evidence>
<dbReference type="InterPro" id="IPR001834">
    <property type="entry name" value="CBR-like"/>
</dbReference>
<dbReference type="AlphaFoldDB" id="A0A0P7UA30"/>
<evidence type="ECO:0000256" key="1">
    <source>
        <dbReference type="ARBA" id="ARBA00001974"/>
    </source>
</evidence>
<comment type="caution">
    <text evidence="7">The sequence shown here is derived from an EMBL/GenBank/DDBJ whole genome shotgun (WGS) entry which is preliminary data.</text>
</comment>
<dbReference type="InterPro" id="IPR039261">
    <property type="entry name" value="FNR_nucleotide-bd"/>
</dbReference>
<keyword evidence="4" id="KW-0560">Oxidoreductase</keyword>
<keyword evidence="2 5" id="KW-0285">Flavoprotein</keyword>
<dbReference type="GO" id="GO:0005739">
    <property type="term" value="C:mitochondrion"/>
    <property type="evidence" value="ECO:0007669"/>
    <property type="project" value="TreeGrafter"/>
</dbReference>
<dbReference type="Pfam" id="PF00175">
    <property type="entry name" value="NAD_binding_1"/>
    <property type="match status" value="2"/>
</dbReference>
<feature type="binding site" evidence="5">
    <location>
        <position position="2"/>
    </location>
    <ligand>
        <name>FAD</name>
        <dbReference type="ChEBI" id="CHEBI:57692"/>
    </ligand>
</feature>
<dbReference type="InterPro" id="IPR001433">
    <property type="entry name" value="OxRdtase_FAD/NAD-bd"/>
</dbReference>
<evidence type="ECO:0000256" key="4">
    <source>
        <dbReference type="ARBA" id="ARBA00023002"/>
    </source>
</evidence>
<dbReference type="GO" id="GO:0016491">
    <property type="term" value="F:oxidoreductase activity"/>
    <property type="evidence" value="ECO:0007669"/>
    <property type="project" value="UniProtKB-KW"/>
</dbReference>
<sequence>ITPMLQLVRAIMKDPNDKTTCSVLFANQTEKDILLKDELEEIQARYPDCFKLWFTVDRAPSGRCHVPRGEVYDRPCFYAPYRKRSLNPYVRVHAPIDWEYSQGFINADMIREHLPGPDDDNMVLICGPPPMIQFACNPNLDKLGYRQSQRFTF</sequence>
<comment type="cofactor">
    <cofactor evidence="1 5">
        <name>FAD</name>
        <dbReference type="ChEBI" id="CHEBI:57692"/>
    </cofactor>
</comment>
<feature type="domain" description="Oxidoreductase FAD/NAD(P)-binding" evidence="6">
    <location>
        <begin position="1"/>
        <end position="63"/>
    </location>
</feature>
<feature type="domain" description="Oxidoreductase FAD/NAD(P)-binding" evidence="6">
    <location>
        <begin position="91"/>
        <end position="136"/>
    </location>
</feature>
<evidence type="ECO:0000259" key="6">
    <source>
        <dbReference type="Pfam" id="PF00175"/>
    </source>
</evidence>
<feature type="non-terminal residue" evidence="7">
    <location>
        <position position="1"/>
    </location>
</feature>
<dbReference type="Gene3D" id="3.40.50.80">
    <property type="entry name" value="Nucleotide-binding domain of ferredoxin-NADP reductase (FNR) module"/>
    <property type="match status" value="1"/>
</dbReference>
<evidence type="ECO:0000313" key="8">
    <source>
        <dbReference type="Proteomes" id="UP000034805"/>
    </source>
</evidence>
<evidence type="ECO:0000256" key="3">
    <source>
        <dbReference type="ARBA" id="ARBA00022827"/>
    </source>
</evidence>
<keyword evidence="3 5" id="KW-0274">FAD</keyword>
<gene>
    <name evidence="7" type="ORF">Z043_125827</name>
</gene>
<reference evidence="7 8" key="1">
    <citation type="submission" date="2015-08" db="EMBL/GenBank/DDBJ databases">
        <title>The genome of the Asian arowana (Scleropages formosus).</title>
        <authorList>
            <person name="Tan M.H."/>
            <person name="Gan H.M."/>
            <person name="Croft L.J."/>
            <person name="Austin C.M."/>
        </authorList>
    </citation>
    <scope>NUCLEOTIDE SEQUENCE [LARGE SCALE GENOMIC DNA]</scope>
    <source>
        <strain evidence="7">Aro1</strain>
    </source>
</reference>
<name>A0A0P7UA30_SCLFO</name>
<dbReference type="GO" id="GO:0071949">
    <property type="term" value="F:FAD binding"/>
    <property type="evidence" value="ECO:0007669"/>
    <property type="project" value="TreeGrafter"/>
</dbReference>
<dbReference type="Proteomes" id="UP000034805">
    <property type="component" value="Unassembled WGS sequence"/>
</dbReference>
<evidence type="ECO:0000313" key="7">
    <source>
        <dbReference type="EMBL" id="KPP56544.1"/>
    </source>
</evidence>
<organism evidence="7 8">
    <name type="scientific">Scleropages formosus</name>
    <name type="common">Asian bonytongue</name>
    <name type="synonym">Osteoglossum formosum</name>
    <dbReference type="NCBI Taxonomy" id="113540"/>
    <lineage>
        <taxon>Eukaryota</taxon>
        <taxon>Metazoa</taxon>
        <taxon>Chordata</taxon>
        <taxon>Craniata</taxon>
        <taxon>Vertebrata</taxon>
        <taxon>Euteleostomi</taxon>
        <taxon>Actinopterygii</taxon>
        <taxon>Neopterygii</taxon>
        <taxon>Teleostei</taxon>
        <taxon>Osteoglossocephala</taxon>
        <taxon>Osteoglossomorpha</taxon>
        <taxon>Osteoglossiformes</taxon>
        <taxon>Osteoglossidae</taxon>
        <taxon>Scleropages</taxon>
    </lineage>
</organism>
<accession>A0A0P7UA30</accession>
<dbReference type="CDD" id="cd06183">
    <property type="entry name" value="cyt_b5_reduct_like"/>
    <property type="match status" value="1"/>
</dbReference>
<dbReference type="PANTHER" id="PTHR19370:SF74">
    <property type="entry name" value="NADH-CYTOCHROME B5 REDUCTASE 1"/>
    <property type="match status" value="1"/>
</dbReference>